<keyword evidence="3" id="KW-1185">Reference proteome</keyword>
<sequence>MVLKDSTGYLLHSMQLNAYMYTADCFVYTSGDRCFLYLHSSVSVLDFTGLNQDSQMVDFRRRMNLGHLTIYFEDIYHRSCRLNIQQTVTQCVWSVFIKIIII</sequence>
<accession>A0AA86PYA4</accession>
<dbReference type="EMBL" id="CAXDID020000144">
    <property type="protein sequence ID" value="CAL6040189.1"/>
    <property type="molecule type" value="Genomic_DNA"/>
</dbReference>
<proteinExistence type="predicted"/>
<reference evidence="1" key="1">
    <citation type="submission" date="2023-06" db="EMBL/GenBank/DDBJ databases">
        <authorList>
            <person name="Kurt Z."/>
        </authorList>
    </citation>
    <scope>NUCLEOTIDE SEQUENCE</scope>
</reference>
<evidence type="ECO:0000313" key="1">
    <source>
        <dbReference type="EMBL" id="CAI9948286.1"/>
    </source>
</evidence>
<dbReference type="Proteomes" id="UP001642409">
    <property type="component" value="Unassembled WGS sequence"/>
</dbReference>
<evidence type="ECO:0000313" key="3">
    <source>
        <dbReference type="Proteomes" id="UP001642409"/>
    </source>
</evidence>
<reference evidence="2 3" key="2">
    <citation type="submission" date="2024-07" db="EMBL/GenBank/DDBJ databases">
        <authorList>
            <person name="Akdeniz Z."/>
        </authorList>
    </citation>
    <scope>NUCLEOTIDE SEQUENCE [LARGE SCALE GENOMIC DNA]</scope>
</reference>
<gene>
    <name evidence="1" type="ORF">HINF_LOCUS35931</name>
    <name evidence="2" type="ORF">HINF_LOCUS38217</name>
</gene>
<dbReference type="EMBL" id="CATOUU010000787">
    <property type="protein sequence ID" value="CAI9948286.1"/>
    <property type="molecule type" value="Genomic_DNA"/>
</dbReference>
<comment type="caution">
    <text evidence="1">The sequence shown here is derived from an EMBL/GenBank/DDBJ whole genome shotgun (WGS) entry which is preliminary data.</text>
</comment>
<name>A0AA86PYA4_9EUKA</name>
<protein>
    <submittedName>
        <fullName evidence="2">Hypothetical_protein</fullName>
    </submittedName>
</protein>
<dbReference type="AlphaFoldDB" id="A0AA86PYA4"/>
<organism evidence="1">
    <name type="scientific">Hexamita inflata</name>
    <dbReference type="NCBI Taxonomy" id="28002"/>
    <lineage>
        <taxon>Eukaryota</taxon>
        <taxon>Metamonada</taxon>
        <taxon>Diplomonadida</taxon>
        <taxon>Hexamitidae</taxon>
        <taxon>Hexamitinae</taxon>
        <taxon>Hexamita</taxon>
    </lineage>
</organism>
<evidence type="ECO:0000313" key="2">
    <source>
        <dbReference type="EMBL" id="CAL6040189.1"/>
    </source>
</evidence>